<evidence type="ECO:0000256" key="5">
    <source>
        <dbReference type="ARBA" id="ARBA00024045"/>
    </source>
</evidence>
<evidence type="ECO:0000256" key="3">
    <source>
        <dbReference type="ARBA" id="ARBA00023288"/>
    </source>
</evidence>
<dbReference type="Proteomes" id="UP000239757">
    <property type="component" value="Unassembled WGS sequence"/>
</dbReference>
<keyword evidence="3" id="KW-0449">Lipoprotein</keyword>
<feature type="compositionally biased region" description="Pro residues" evidence="6">
    <location>
        <begin position="201"/>
        <end position="214"/>
    </location>
</feature>
<dbReference type="PANTHER" id="PTHR45868">
    <property type="entry name" value="HEAVY METAL-ASSOCIATED ISOPRENYLATED PLANT PROTEIN 33-RELATED"/>
    <property type="match status" value="1"/>
</dbReference>
<feature type="compositionally biased region" description="Gly residues" evidence="6">
    <location>
        <begin position="168"/>
        <end position="195"/>
    </location>
</feature>
<protein>
    <recommendedName>
        <fullName evidence="7">HMA domain-containing protein</fullName>
    </recommendedName>
</protein>
<dbReference type="OrthoDB" id="1938696at2759"/>
<comment type="similarity">
    <text evidence="5">Belongs to the HIPP family.</text>
</comment>
<dbReference type="PANTHER" id="PTHR45868:SF83">
    <property type="entry name" value="HEAVY METAL-ASSOCIATED ISOPRENYLATED PLANT PROTEIN 33"/>
    <property type="match status" value="1"/>
</dbReference>
<feature type="compositionally biased region" description="Gly residues" evidence="6">
    <location>
        <begin position="124"/>
        <end position="138"/>
    </location>
</feature>
<evidence type="ECO:0000256" key="6">
    <source>
        <dbReference type="SAM" id="MobiDB-lite"/>
    </source>
</evidence>
<evidence type="ECO:0000256" key="1">
    <source>
        <dbReference type="ARBA" id="ARBA00022481"/>
    </source>
</evidence>
<evidence type="ECO:0000259" key="7">
    <source>
        <dbReference type="PROSITE" id="PS50846"/>
    </source>
</evidence>
<name>A0A2P5XMZ5_GOSBA</name>
<dbReference type="InterPro" id="IPR036163">
    <property type="entry name" value="HMA_dom_sf"/>
</dbReference>
<dbReference type="SUPFAM" id="SSF55008">
    <property type="entry name" value="HMA, heavy metal-associated domain"/>
    <property type="match status" value="1"/>
</dbReference>
<evidence type="ECO:0000313" key="8">
    <source>
        <dbReference type="EMBL" id="PPS04733.1"/>
    </source>
</evidence>
<evidence type="ECO:0000256" key="2">
    <source>
        <dbReference type="ARBA" id="ARBA00022723"/>
    </source>
</evidence>
<feature type="domain" description="HMA" evidence="7">
    <location>
        <begin position="9"/>
        <end position="81"/>
    </location>
</feature>
<dbReference type="Gene3D" id="3.30.70.100">
    <property type="match status" value="1"/>
</dbReference>
<keyword evidence="4" id="KW-0636">Prenylation</keyword>
<reference evidence="8 9" key="1">
    <citation type="submission" date="2015-01" db="EMBL/GenBank/DDBJ databases">
        <title>Genome of allotetraploid Gossypium barbadense reveals genomic plasticity and fiber elongation in cotton evolution.</title>
        <authorList>
            <person name="Chen X."/>
            <person name="Liu X."/>
            <person name="Zhao B."/>
            <person name="Zheng H."/>
            <person name="Hu Y."/>
            <person name="Lu G."/>
            <person name="Yang C."/>
            <person name="Chen J."/>
            <person name="Shan C."/>
            <person name="Zhang L."/>
            <person name="Zhou Y."/>
            <person name="Wang L."/>
            <person name="Guo W."/>
            <person name="Bai Y."/>
            <person name="Ruan J."/>
            <person name="Shangguan X."/>
            <person name="Mao Y."/>
            <person name="Jiang J."/>
            <person name="Zhu Y."/>
            <person name="Lei J."/>
            <person name="Kang H."/>
            <person name="Chen S."/>
            <person name="He X."/>
            <person name="Wang R."/>
            <person name="Wang Y."/>
            <person name="Chen J."/>
            <person name="Wang L."/>
            <person name="Yu S."/>
            <person name="Wang B."/>
            <person name="Wei J."/>
            <person name="Song S."/>
            <person name="Lu X."/>
            <person name="Gao Z."/>
            <person name="Gu W."/>
            <person name="Deng X."/>
            <person name="Ma D."/>
            <person name="Wang S."/>
            <person name="Liang W."/>
            <person name="Fang L."/>
            <person name="Cai C."/>
            <person name="Zhu X."/>
            <person name="Zhou B."/>
            <person name="Zhang Y."/>
            <person name="Chen Z."/>
            <person name="Xu S."/>
            <person name="Zhu R."/>
            <person name="Wang S."/>
            <person name="Zhang T."/>
            <person name="Zhao G."/>
        </authorList>
    </citation>
    <scope>NUCLEOTIDE SEQUENCE [LARGE SCALE GENOMIC DNA]</scope>
    <source>
        <strain evidence="9">cv. Xinhai21</strain>
        <tissue evidence="8">Leaf</tissue>
    </source>
</reference>
<accession>A0A2P5XMZ5</accession>
<keyword evidence="1" id="KW-0488">Methylation</keyword>
<evidence type="ECO:0000256" key="4">
    <source>
        <dbReference type="ARBA" id="ARBA00023289"/>
    </source>
</evidence>
<sequence>MNKQEVMKMQTWILKVNIQCSCDGCKQKIKKLLQKIDGVYTTSINADQGRVTVTGNVDPGHGSYGPNGMVNCPPINGKKGGGNGKKGDAFDIPIVMKGTGENKDGKHGNGGKKGGGEKNKGGKQNKGGGGKKGGGGLLGFFKKSKDGKDCNHKKGKNEWDGKNKGAYKGNGGKNGGGNNNGNGAKKGGGRNGGGSHEMNKPYPPPHAPYGPPYPMHATPANSESYAHFFSDENANSCNIM</sequence>
<evidence type="ECO:0000313" key="9">
    <source>
        <dbReference type="Proteomes" id="UP000239757"/>
    </source>
</evidence>
<dbReference type="GO" id="GO:0046872">
    <property type="term" value="F:metal ion binding"/>
    <property type="evidence" value="ECO:0007669"/>
    <property type="project" value="UniProtKB-KW"/>
</dbReference>
<dbReference type="EMBL" id="KZ664553">
    <property type="protein sequence ID" value="PPS04733.1"/>
    <property type="molecule type" value="Genomic_DNA"/>
</dbReference>
<organism evidence="8 9">
    <name type="scientific">Gossypium barbadense</name>
    <name type="common">Sea Island cotton</name>
    <name type="synonym">Hibiscus barbadensis</name>
    <dbReference type="NCBI Taxonomy" id="3634"/>
    <lineage>
        <taxon>Eukaryota</taxon>
        <taxon>Viridiplantae</taxon>
        <taxon>Streptophyta</taxon>
        <taxon>Embryophyta</taxon>
        <taxon>Tracheophyta</taxon>
        <taxon>Spermatophyta</taxon>
        <taxon>Magnoliopsida</taxon>
        <taxon>eudicotyledons</taxon>
        <taxon>Gunneridae</taxon>
        <taxon>Pentapetalae</taxon>
        <taxon>rosids</taxon>
        <taxon>malvids</taxon>
        <taxon>Malvales</taxon>
        <taxon>Malvaceae</taxon>
        <taxon>Malvoideae</taxon>
        <taxon>Gossypium</taxon>
    </lineage>
</organism>
<dbReference type="PROSITE" id="PS50846">
    <property type="entry name" value="HMA_2"/>
    <property type="match status" value="1"/>
</dbReference>
<dbReference type="Pfam" id="PF00403">
    <property type="entry name" value="HMA"/>
    <property type="match status" value="1"/>
</dbReference>
<dbReference type="AlphaFoldDB" id="A0A2P5XMZ5"/>
<feature type="region of interest" description="Disordered" evidence="6">
    <location>
        <begin position="96"/>
        <end position="220"/>
    </location>
</feature>
<dbReference type="InterPro" id="IPR006121">
    <property type="entry name" value="HMA_dom"/>
</dbReference>
<keyword evidence="2" id="KW-0479">Metal-binding</keyword>
<gene>
    <name evidence="8" type="ORF">GOBAR_AA15923</name>
</gene>
<feature type="compositionally biased region" description="Basic and acidic residues" evidence="6">
    <location>
        <begin position="143"/>
        <end position="163"/>
    </location>
</feature>
<proteinExistence type="inferred from homology"/>